<dbReference type="Gene3D" id="2.40.70.10">
    <property type="entry name" value="Acid Proteases"/>
    <property type="match status" value="2"/>
</dbReference>
<evidence type="ECO:0000256" key="4">
    <source>
        <dbReference type="ARBA" id="ARBA00022670"/>
    </source>
</evidence>
<keyword evidence="6 12" id="KW-0064">Aspartyl protease</keyword>
<gene>
    <name evidence="16" type="ORF">F0562_013120</name>
</gene>
<dbReference type="SUPFAM" id="SSF50630">
    <property type="entry name" value="Acid proteases"/>
    <property type="match status" value="1"/>
</dbReference>
<feature type="compositionally biased region" description="Pro residues" evidence="13">
    <location>
        <begin position="459"/>
        <end position="470"/>
    </location>
</feature>
<evidence type="ECO:0000256" key="11">
    <source>
        <dbReference type="PIRSR" id="PIRSR601461-1"/>
    </source>
</evidence>
<protein>
    <recommendedName>
        <fullName evidence="15">Peptidase A1 domain-containing protein</fullName>
    </recommendedName>
</protein>
<comment type="subcellular location">
    <subcellularLocation>
        <location evidence="1">Cell membrane</location>
        <topology evidence="1">Lipid-anchor</topology>
    </subcellularLocation>
</comment>
<dbReference type="OrthoDB" id="2747330at2759"/>
<dbReference type="PANTHER" id="PTHR13683:SF339">
    <property type="entry name" value="PEPTIDASE A1 DOMAIN-CONTAINING PROTEIN"/>
    <property type="match status" value="1"/>
</dbReference>
<dbReference type="EMBL" id="CM018048">
    <property type="protein sequence ID" value="KAA8522519.1"/>
    <property type="molecule type" value="Genomic_DNA"/>
</dbReference>
<evidence type="ECO:0000259" key="15">
    <source>
        <dbReference type="PROSITE" id="PS51767"/>
    </source>
</evidence>
<evidence type="ECO:0000256" key="10">
    <source>
        <dbReference type="ARBA" id="ARBA00023288"/>
    </source>
</evidence>
<evidence type="ECO:0000256" key="9">
    <source>
        <dbReference type="ARBA" id="ARBA00023180"/>
    </source>
</evidence>
<evidence type="ECO:0000256" key="2">
    <source>
        <dbReference type="ARBA" id="ARBA00007447"/>
    </source>
</evidence>
<keyword evidence="7 12" id="KW-0378">Hydrolase</keyword>
<evidence type="ECO:0000256" key="12">
    <source>
        <dbReference type="RuleBase" id="RU000454"/>
    </source>
</evidence>
<keyword evidence="8" id="KW-0472">Membrane</keyword>
<dbReference type="InterPro" id="IPR021109">
    <property type="entry name" value="Peptidase_aspartic_dom_sf"/>
</dbReference>
<keyword evidence="3" id="KW-1003">Cell membrane</keyword>
<reference evidence="16 17" key="1">
    <citation type="submission" date="2019-09" db="EMBL/GenBank/DDBJ databases">
        <title>A chromosome-level genome assembly of the Chinese tupelo Nyssa sinensis.</title>
        <authorList>
            <person name="Yang X."/>
            <person name="Kang M."/>
            <person name="Yang Y."/>
            <person name="Xiong H."/>
            <person name="Wang M."/>
            <person name="Zhang Z."/>
            <person name="Wang Z."/>
            <person name="Wu H."/>
            <person name="Ma T."/>
            <person name="Liu J."/>
            <person name="Xi Z."/>
        </authorList>
    </citation>
    <scope>NUCLEOTIDE SEQUENCE [LARGE SCALE GENOMIC DNA]</scope>
    <source>
        <strain evidence="16">J267</strain>
        <tissue evidence="16">Leaf</tissue>
    </source>
</reference>
<name>A0A5J4ZWN9_9ASTE</name>
<evidence type="ECO:0000256" key="5">
    <source>
        <dbReference type="ARBA" id="ARBA00022729"/>
    </source>
</evidence>
<evidence type="ECO:0000256" key="3">
    <source>
        <dbReference type="ARBA" id="ARBA00022475"/>
    </source>
</evidence>
<keyword evidence="10" id="KW-0449">Lipoprotein</keyword>
<keyword evidence="9" id="KW-0325">Glycoprotein</keyword>
<dbReference type="GO" id="GO:0004190">
    <property type="term" value="F:aspartic-type endopeptidase activity"/>
    <property type="evidence" value="ECO:0007669"/>
    <property type="project" value="UniProtKB-KW"/>
</dbReference>
<evidence type="ECO:0000256" key="13">
    <source>
        <dbReference type="SAM" id="MobiDB-lite"/>
    </source>
</evidence>
<dbReference type="GO" id="GO:0005886">
    <property type="term" value="C:plasma membrane"/>
    <property type="evidence" value="ECO:0007669"/>
    <property type="project" value="UniProtKB-SubCell"/>
</dbReference>
<evidence type="ECO:0000256" key="1">
    <source>
        <dbReference type="ARBA" id="ARBA00004193"/>
    </source>
</evidence>
<dbReference type="AlphaFoldDB" id="A0A5J4ZWN9"/>
<dbReference type="FunFam" id="2.40.70.10:FF:000014">
    <property type="entry name" value="Aspartyl protease family protein 1"/>
    <property type="match status" value="1"/>
</dbReference>
<dbReference type="InterPro" id="IPR032799">
    <property type="entry name" value="TAXi_C"/>
</dbReference>
<evidence type="ECO:0000256" key="6">
    <source>
        <dbReference type="ARBA" id="ARBA00022750"/>
    </source>
</evidence>
<dbReference type="Pfam" id="PF14543">
    <property type="entry name" value="TAXi_N"/>
    <property type="match status" value="1"/>
</dbReference>
<proteinExistence type="inferred from homology"/>
<evidence type="ECO:0000256" key="8">
    <source>
        <dbReference type="ARBA" id="ARBA00023136"/>
    </source>
</evidence>
<dbReference type="PRINTS" id="PR00792">
    <property type="entry name" value="PEPSIN"/>
</dbReference>
<feature type="signal peptide" evidence="14">
    <location>
        <begin position="1"/>
        <end position="22"/>
    </location>
</feature>
<accession>A0A5J4ZWN9</accession>
<dbReference type="GO" id="GO:0006508">
    <property type="term" value="P:proteolysis"/>
    <property type="evidence" value="ECO:0007669"/>
    <property type="project" value="UniProtKB-KW"/>
</dbReference>
<keyword evidence="17" id="KW-1185">Reference proteome</keyword>
<evidence type="ECO:0000313" key="16">
    <source>
        <dbReference type="EMBL" id="KAA8522519.1"/>
    </source>
</evidence>
<feature type="active site" evidence="11">
    <location>
        <position position="118"/>
    </location>
</feature>
<keyword evidence="5 14" id="KW-0732">Signal</keyword>
<dbReference type="Pfam" id="PF14541">
    <property type="entry name" value="TAXi_C"/>
    <property type="match status" value="1"/>
</dbReference>
<feature type="active site" evidence="11">
    <location>
        <position position="328"/>
    </location>
</feature>
<evidence type="ECO:0000256" key="7">
    <source>
        <dbReference type="ARBA" id="ARBA00022801"/>
    </source>
</evidence>
<dbReference type="PROSITE" id="PS51767">
    <property type="entry name" value="PEPTIDASE_A1"/>
    <property type="match status" value="1"/>
</dbReference>
<evidence type="ECO:0000313" key="17">
    <source>
        <dbReference type="Proteomes" id="UP000325577"/>
    </source>
</evidence>
<dbReference type="PANTHER" id="PTHR13683">
    <property type="entry name" value="ASPARTYL PROTEASES"/>
    <property type="match status" value="1"/>
</dbReference>
<dbReference type="Proteomes" id="UP000325577">
    <property type="component" value="Linkage Group LG5"/>
</dbReference>
<dbReference type="CDD" id="cd05471">
    <property type="entry name" value="pepsin_like"/>
    <property type="match status" value="1"/>
</dbReference>
<dbReference type="FunFam" id="2.40.70.10:FF:000012">
    <property type="entry name" value="Aspartyl protease family protein 1"/>
    <property type="match status" value="1"/>
</dbReference>
<organism evidence="16 17">
    <name type="scientific">Nyssa sinensis</name>
    <dbReference type="NCBI Taxonomy" id="561372"/>
    <lineage>
        <taxon>Eukaryota</taxon>
        <taxon>Viridiplantae</taxon>
        <taxon>Streptophyta</taxon>
        <taxon>Embryophyta</taxon>
        <taxon>Tracheophyta</taxon>
        <taxon>Spermatophyta</taxon>
        <taxon>Magnoliopsida</taxon>
        <taxon>eudicotyledons</taxon>
        <taxon>Gunneridae</taxon>
        <taxon>Pentapetalae</taxon>
        <taxon>asterids</taxon>
        <taxon>Cornales</taxon>
        <taxon>Nyssaceae</taxon>
        <taxon>Nyssa</taxon>
    </lineage>
</organism>
<dbReference type="InterPro" id="IPR034164">
    <property type="entry name" value="Pepsin-like_dom"/>
</dbReference>
<dbReference type="InterPro" id="IPR001461">
    <property type="entry name" value="Aspartic_peptidase_A1"/>
</dbReference>
<dbReference type="InterPro" id="IPR033121">
    <property type="entry name" value="PEPTIDASE_A1"/>
</dbReference>
<feature type="region of interest" description="Disordered" evidence="13">
    <location>
        <begin position="446"/>
        <end position="481"/>
    </location>
</feature>
<keyword evidence="4 12" id="KW-0645">Protease</keyword>
<dbReference type="InterPro" id="IPR001969">
    <property type="entry name" value="Aspartic_peptidase_AS"/>
</dbReference>
<feature type="domain" description="Peptidase A1" evidence="15">
    <location>
        <begin position="100"/>
        <end position="443"/>
    </location>
</feature>
<feature type="chain" id="PRO_5023895479" description="Peptidase A1 domain-containing protein" evidence="14">
    <location>
        <begin position="23"/>
        <end position="526"/>
    </location>
</feature>
<comment type="similarity">
    <text evidence="2 12">Belongs to the peptidase A1 family.</text>
</comment>
<sequence length="526" mass="57914">MAARCVVTLLMVFLLFTETSVAVTYMSKLIHRFSDEAKSFWVSRKGNVSWPKQRNVEFFRLLLSGDLNRQRMKIGSQNQLLVPSEGSETFSYGNELGWLHYTWIDIGTPNVSFLVALDAGSSLLWVPCDCIQCAPLSSYHYMLDRDLSEYSPSVSSTSKRLSCSRQLCDLHANCKSLKEPCPYIVNYSSANTSSSGFLFEDQLHLASVGEHAPQSSVQASVVIGCGRKQSGSYLDGDAAPDGLMGLGLGDISVPSMLAKAGLVPNSFSICFHENYSGRILFGDQGLATQQSTSFLPYNGKYITYLVEVKSYCVGSSCLKQTGFQALVDSGTSFTYLPSEIYEKVVLEFDNRVNATSFGIEGFPYCYEASSPELLNIPHMELVFAMNQSFIITNPMFQLPNYQGVTVYCLGIHPTYEELGIIGQNLMTGYRMVFDRENLKLGWSHSNCQDTSDKKRVHLTPPPDDISPNPLPTNEQQSTPSPHAIAPAVAVRAPSKHSASMPLLIPSQLSMVSLLLPLMTLCAGQLI</sequence>
<evidence type="ECO:0000256" key="14">
    <source>
        <dbReference type="SAM" id="SignalP"/>
    </source>
</evidence>
<dbReference type="InterPro" id="IPR032861">
    <property type="entry name" value="TAXi_N"/>
</dbReference>
<dbReference type="PROSITE" id="PS00141">
    <property type="entry name" value="ASP_PROTEASE"/>
    <property type="match status" value="1"/>
</dbReference>